<evidence type="ECO:0000259" key="5">
    <source>
        <dbReference type="PROSITE" id="PS51304"/>
    </source>
</evidence>
<feature type="compositionally biased region" description="Basic and acidic residues" evidence="3">
    <location>
        <begin position="130"/>
        <end position="158"/>
    </location>
</feature>
<dbReference type="AlphaFoldDB" id="K0TC67"/>
<dbReference type="InterPro" id="IPR035979">
    <property type="entry name" value="RBD_domain_sf"/>
</dbReference>
<feature type="compositionally biased region" description="Polar residues" evidence="3">
    <location>
        <begin position="199"/>
        <end position="209"/>
    </location>
</feature>
<dbReference type="PROSITE" id="PS50102">
    <property type="entry name" value="RRM"/>
    <property type="match status" value="1"/>
</dbReference>
<proteinExistence type="predicted"/>
<keyword evidence="7" id="KW-1185">Reference proteome</keyword>
<dbReference type="eggNOG" id="ENOG502QU4C">
    <property type="taxonomic scope" value="Eukaryota"/>
</dbReference>
<keyword evidence="2" id="KW-0430">Lectin</keyword>
<dbReference type="GO" id="GO:0030246">
    <property type="term" value="F:carbohydrate binding"/>
    <property type="evidence" value="ECO:0007669"/>
    <property type="project" value="UniProtKB-UniRule"/>
</dbReference>
<evidence type="ECO:0000313" key="6">
    <source>
        <dbReference type="EMBL" id="EJK74699.1"/>
    </source>
</evidence>
<feature type="compositionally biased region" description="Basic and acidic residues" evidence="3">
    <location>
        <begin position="57"/>
        <end position="115"/>
    </location>
</feature>
<feature type="compositionally biased region" description="Basic and acidic residues" evidence="3">
    <location>
        <begin position="186"/>
        <end position="195"/>
    </location>
</feature>
<dbReference type="SUPFAM" id="SSF54928">
    <property type="entry name" value="RNA-binding domain, RBD"/>
    <property type="match status" value="1"/>
</dbReference>
<feature type="compositionally biased region" description="Polar residues" evidence="3">
    <location>
        <begin position="1"/>
        <end position="14"/>
    </location>
</feature>
<keyword evidence="1" id="KW-0694">RNA-binding</keyword>
<protein>
    <recommendedName>
        <fullName evidence="2">Galectin</fullName>
    </recommendedName>
</protein>
<dbReference type="Gene3D" id="3.30.70.330">
    <property type="match status" value="1"/>
</dbReference>
<feature type="compositionally biased region" description="Acidic residues" evidence="3">
    <location>
        <begin position="159"/>
        <end position="171"/>
    </location>
</feature>
<feature type="compositionally biased region" description="Low complexity" evidence="3">
    <location>
        <begin position="116"/>
        <end position="129"/>
    </location>
</feature>
<gene>
    <name evidence="6" type="ORF">THAOC_03610</name>
</gene>
<feature type="domain" description="Galectin" evidence="5">
    <location>
        <begin position="260"/>
        <end position="410"/>
    </location>
</feature>
<evidence type="ECO:0000256" key="3">
    <source>
        <dbReference type="SAM" id="MobiDB-lite"/>
    </source>
</evidence>
<dbReference type="InterPro" id="IPR000504">
    <property type="entry name" value="RRM_dom"/>
</dbReference>
<dbReference type="Pfam" id="PF00337">
    <property type="entry name" value="Gal-bind_lectin"/>
    <property type="match status" value="1"/>
</dbReference>
<comment type="caution">
    <text evidence="6">The sequence shown here is derived from an EMBL/GenBank/DDBJ whole genome shotgun (WGS) entry which is preliminary data.</text>
</comment>
<sequence>MSASQSQEMVTHSSGARYPKSIEPLTENEHALLDTYELIKHYEKEAQRLKAEEAKRRLEEANERYQAKVRERERAEGRQNDDENEAKEPSKRVDEETVARRKKKAEEIARLRKDVSAAQEAKSQQQAEKQAARRKEEDMRRQLLGEPKKDIDSKRKHEEEEDDSNTEDEDPVTQTFNGPSIKKKQRIDDSWDQKPKPSLISNLTGNTTPVHDFSKDLGMSKGSLDGEVLYPGEGDVVPWEPPQKPMNFLDGCLQLELPDFDSSLVSSGSGNNTVAIKFHAPNESSRFSINIAAQNNDNFNDILLHFNPRHFQRGGQLVINDRKETRWGNDLSVPLSQLPLMFGAQSTLIIQINSEGFDLFMQSEGNRVHCARLEHRADLPEGKVSLMLQFPSSDDYGNPENWQVFRVWWGRKPIMAGDISGVAGANTYDSVHKKKLFISGLSKLHMDPEVDLRRAELERAFRKYGGRQGLVTVSVQKNSTFAFVEVATEQQADLALLEMKDRYKLNKARRTKHEALIEKRAAEEAAASGKVTDTIDWD</sequence>
<dbReference type="GO" id="GO:0003723">
    <property type="term" value="F:RNA binding"/>
    <property type="evidence" value="ECO:0007669"/>
    <property type="project" value="UniProtKB-UniRule"/>
</dbReference>
<dbReference type="CDD" id="cd00590">
    <property type="entry name" value="RRM_SF"/>
    <property type="match status" value="1"/>
</dbReference>
<dbReference type="InterPro" id="IPR001079">
    <property type="entry name" value="Galectin_CRD"/>
</dbReference>
<evidence type="ECO:0000256" key="2">
    <source>
        <dbReference type="RuleBase" id="RU102079"/>
    </source>
</evidence>
<dbReference type="Proteomes" id="UP000266841">
    <property type="component" value="Unassembled WGS sequence"/>
</dbReference>
<evidence type="ECO:0000259" key="4">
    <source>
        <dbReference type="PROSITE" id="PS50102"/>
    </source>
</evidence>
<dbReference type="OMA" id="HCARLEH"/>
<feature type="region of interest" description="Disordered" evidence="3">
    <location>
        <begin position="57"/>
        <end position="209"/>
    </location>
</feature>
<feature type="domain" description="RRM" evidence="4">
    <location>
        <begin position="434"/>
        <end position="510"/>
    </location>
</feature>
<accession>K0TC67</accession>
<dbReference type="OrthoDB" id="439808at2759"/>
<evidence type="ECO:0000256" key="1">
    <source>
        <dbReference type="PROSITE-ProRule" id="PRU00176"/>
    </source>
</evidence>
<name>K0TC67_THAOC</name>
<dbReference type="EMBL" id="AGNL01003427">
    <property type="protein sequence ID" value="EJK74699.1"/>
    <property type="molecule type" value="Genomic_DNA"/>
</dbReference>
<feature type="region of interest" description="Disordered" evidence="3">
    <location>
        <begin position="1"/>
        <end position="23"/>
    </location>
</feature>
<organism evidence="6 7">
    <name type="scientific">Thalassiosira oceanica</name>
    <name type="common">Marine diatom</name>
    <dbReference type="NCBI Taxonomy" id="159749"/>
    <lineage>
        <taxon>Eukaryota</taxon>
        <taxon>Sar</taxon>
        <taxon>Stramenopiles</taxon>
        <taxon>Ochrophyta</taxon>
        <taxon>Bacillariophyta</taxon>
        <taxon>Coscinodiscophyceae</taxon>
        <taxon>Thalassiosirophycidae</taxon>
        <taxon>Thalassiosirales</taxon>
        <taxon>Thalassiosiraceae</taxon>
        <taxon>Thalassiosira</taxon>
    </lineage>
</organism>
<dbReference type="InterPro" id="IPR012677">
    <property type="entry name" value="Nucleotide-bd_a/b_plait_sf"/>
</dbReference>
<dbReference type="Gene3D" id="2.60.120.200">
    <property type="match status" value="1"/>
</dbReference>
<dbReference type="SUPFAM" id="SSF49899">
    <property type="entry name" value="Concanavalin A-like lectins/glucanases"/>
    <property type="match status" value="1"/>
</dbReference>
<dbReference type="InterPro" id="IPR013320">
    <property type="entry name" value="ConA-like_dom_sf"/>
</dbReference>
<evidence type="ECO:0000313" key="7">
    <source>
        <dbReference type="Proteomes" id="UP000266841"/>
    </source>
</evidence>
<dbReference type="PROSITE" id="PS51304">
    <property type="entry name" value="GALECTIN"/>
    <property type="match status" value="1"/>
</dbReference>
<reference evidence="6 7" key="1">
    <citation type="journal article" date="2012" name="Genome Biol.">
        <title>Genome and low-iron response of an oceanic diatom adapted to chronic iron limitation.</title>
        <authorList>
            <person name="Lommer M."/>
            <person name="Specht M."/>
            <person name="Roy A.S."/>
            <person name="Kraemer L."/>
            <person name="Andreson R."/>
            <person name="Gutowska M.A."/>
            <person name="Wolf J."/>
            <person name="Bergner S.V."/>
            <person name="Schilhabel M.B."/>
            <person name="Klostermeier U.C."/>
            <person name="Beiko R.G."/>
            <person name="Rosenstiel P."/>
            <person name="Hippler M."/>
            <person name="Laroche J."/>
        </authorList>
    </citation>
    <scope>NUCLEOTIDE SEQUENCE [LARGE SCALE GENOMIC DNA]</scope>
    <source>
        <strain evidence="6 7">CCMP1005</strain>
    </source>
</reference>